<organism evidence="2">
    <name type="scientific">viral metagenome</name>
    <dbReference type="NCBI Taxonomy" id="1070528"/>
    <lineage>
        <taxon>unclassified sequences</taxon>
        <taxon>metagenomes</taxon>
        <taxon>organismal metagenomes</taxon>
    </lineage>
</organism>
<name>A0A6C0C0B2_9ZZZZ</name>
<feature type="transmembrane region" description="Helical" evidence="1">
    <location>
        <begin position="43"/>
        <end position="66"/>
    </location>
</feature>
<keyword evidence="1" id="KW-1133">Transmembrane helix</keyword>
<accession>A0A6C0C0B2</accession>
<evidence type="ECO:0000256" key="1">
    <source>
        <dbReference type="SAM" id="Phobius"/>
    </source>
</evidence>
<protein>
    <recommendedName>
        <fullName evidence="3">TM2 domain-containing protein</fullName>
    </recommendedName>
</protein>
<dbReference type="EMBL" id="MN739312">
    <property type="protein sequence ID" value="QHS98095.1"/>
    <property type="molecule type" value="Genomic_DNA"/>
</dbReference>
<keyword evidence="1" id="KW-0472">Membrane</keyword>
<keyword evidence="1" id="KW-0812">Transmembrane</keyword>
<feature type="transmembrane region" description="Helical" evidence="1">
    <location>
        <begin position="91"/>
        <end position="112"/>
    </location>
</feature>
<proteinExistence type="predicted"/>
<evidence type="ECO:0008006" key="3">
    <source>
        <dbReference type="Google" id="ProtNLM"/>
    </source>
</evidence>
<sequence length="117" mass="13667">MDDTHKNIIMFYHTTLRNVGLYTSISFGALGYSRYYRGKSQSYNIGLIIVGLMFNLIAFIINYYFLDDMKSLLHAYKENPDASESLDKWMLIPQVVIVLQISLFLFGTYTLFKNIRQ</sequence>
<reference evidence="2" key="1">
    <citation type="journal article" date="2020" name="Nature">
        <title>Giant virus diversity and host interactions through global metagenomics.</title>
        <authorList>
            <person name="Schulz F."/>
            <person name="Roux S."/>
            <person name="Paez-Espino D."/>
            <person name="Jungbluth S."/>
            <person name="Walsh D.A."/>
            <person name="Denef V.J."/>
            <person name="McMahon K.D."/>
            <person name="Konstantinidis K.T."/>
            <person name="Eloe-Fadrosh E.A."/>
            <person name="Kyrpides N.C."/>
            <person name="Woyke T."/>
        </authorList>
    </citation>
    <scope>NUCLEOTIDE SEQUENCE</scope>
    <source>
        <strain evidence="2">GVMAG-M-3300020182-84</strain>
    </source>
</reference>
<dbReference type="AlphaFoldDB" id="A0A6C0C0B2"/>
<evidence type="ECO:0000313" key="2">
    <source>
        <dbReference type="EMBL" id="QHS98095.1"/>
    </source>
</evidence>